<dbReference type="Proteomes" id="UP000195807">
    <property type="component" value="Chromosome"/>
</dbReference>
<dbReference type="OrthoDB" id="7409056at2"/>
<protein>
    <recommendedName>
        <fullName evidence="4">Lipoprotein</fullName>
    </recommendedName>
</protein>
<evidence type="ECO:0000313" key="2">
    <source>
        <dbReference type="EMBL" id="ARU15035.1"/>
    </source>
</evidence>
<gene>
    <name evidence="2" type="ORF">A9D14_01135</name>
</gene>
<dbReference type="PROSITE" id="PS51257">
    <property type="entry name" value="PROKAR_LIPOPROTEIN"/>
    <property type="match status" value="1"/>
</dbReference>
<reference evidence="2 3" key="1">
    <citation type="submission" date="2017-01" db="EMBL/GenBank/DDBJ databases">
        <title>Complete genome sequence of esterase-producing bacterium Croceicoccus marinus E4A9.</title>
        <authorList>
            <person name="Wu Y.-H."/>
            <person name="Cheng H."/>
            <person name="Xu L."/>
            <person name="Huo Y.-Y."/>
            <person name="Wang C.-S."/>
            <person name="Xu X.-W."/>
        </authorList>
    </citation>
    <scope>NUCLEOTIDE SEQUENCE [LARGE SCALE GENOMIC DNA]</scope>
    <source>
        <strain evidence="2 3">E4A9</strain>
    </source>
</reference>
<proteinExistence type="predicted"/>
<accession>A0A1Z1F8H3</accession>
<dbReference type="KEGG" id="cman:A9D14_01135"/>
<evidence type="ECO:0000256" key="1">
    <source>
        <dbReference type="SAM" id="MobiDB-lite"/>
    </source>
</evidence>
<dbReference type="EMBL" id="CP019602">
    <property type="protein sequence ID" value="ARU15035.1"/>
    <property type="molecule type" value="Genomic_DNA"/>
</dbReference>
<feature type="region of interest" description="Disordered" evidence="1">
    <location>
        <begin position="76"/>
        <end position="99"/>
    </location>
</feature>
<dbReference type="AlphaFoldDB" id="A0A1Z1F8H3"/>
<name>A0A1Z1F8H3_9SPHN</name>
<keyword evidence="3" id="KW-1185">Reference proteome</keyword>
<evidence type="ECO:0000313" key="3">
    <source>
        <dbReference type="Proteomes" id="UP000195807"/>
    </source>
</evidence>
<dbReference type="RefSeq" id="WP_066842248.1">
    <property type="nucleotide sequence ID" value="NZ_CP019602.1"/>
</dbReference>
<sequence>MNIKLLILPAAAVLTGGCSYYGSQEAGVFDPAAFGEANRQAYAAMIINPDPVYDEDLTYSAEIANEAVEAYRAGEVEEPEVQTQSGLQGLNMGGGGGGS</sequence>
<dbReference type="STRING" id="450378.GCA_001661675_00228"/>
<organism evidence="2 3">
    <name type="scientific">Croceicoccus marinus</name>
    <dbReference type="NCBI Taxonomy" id="450378"/>
    <lineage>
        <taxon>Bacteria</taxon>
        <taxon>Pseudomonadati</taxon>
        <taxon>Pseudomonadota</taxon>
        <taxon>Alphaproteobacteria</taxon>
        <taxon>Sphingomonadales</taxon>
        <taxon>Erythrobacteraceae</taxon>
        <taxon>Croceicoccus</taxon>
    </lineage>
</organism>
<evidence type="ECO:0008006" key="4">
    <source>
        <dbReference type="Google" id="ProtNLM"/>
    </source>
</evidence>